<keyword evidence="8" id="KW-1185">Reference proteome</keyword>
<dbReference type="PANTHER" id="PTHR32305:SF15">
    <property type="entry name" value="PROTEIN RHSA-RELATED"/>
    <property type="match status" value="1"/>
</dbReference>
<dbReference type="HOGENOM" id="CLU_004121_7_2_6"/>
<feature type="domain" description="Gp5/Type VI secretion system Vgr C-terminal trimerisation" evidence="6">
    <location>
        <begin position="469"/>
        <end position="550"/>
    </location>
</feature>
<evidence type="ECO:0000256" key="4">
    <source>
        <dbReference type="SAM" id="MobiDB-lite"/>
    </source>
</evidence>
<feature type="domain" description="Gp5/Type VI secretion system Vgr protein OB-fold" evidence="5">
    <location>
        <begin position="385"/>
        <end position="450"/>
    </location>
</feature>
<keyword evidence="3" id="KW-0964">Secreted</keyword>
<evidence type="ECO:0000256" key="1">
    <source>
        <dbReference type="ARBA" id="ARBA00004613"/>
    </source>
</evidence>
<comment type="subcellular location">
    <subcellularLocation>
        <location evidence="1">Secreted</location>
    </subcellularLocation>
</comment>
<dbReference type="Pfam" id="PF04717">
    <property type="entry name" value="Phage_base_V"/>
    <property type="match status" value="1"/>
</dbReference>
<dbReference type="InterPro" id="IPR017847">
    <property type="entry name" value="T6SS_RhsGE_Vgr_subset"/>
</dbReference>
<comment type="similarity">
    <text evidence="2">Belongs to the VgrG protein family.</text>
</comment>
<feature type="compositionally biased region" description="Polar residues" evidence="4">
    <location>
        <begin position="667"/>
        <end position="681"/>
    </location>
</feature>
<dbReference type="SUPFAM" id="SSF69349">
    <property type="entry name" value="Phage fibre proteins"/>
    <property type="match status" value="1"/>
</dbReference>
<organism evidence="7 8">
    <name type="scientific">Marinomonas posidonica (strain CECT 7376 / NCIMB 14433 / IVIA-Po-181)</name>
    <dbReference type="NCBI Taxonomy" id="491952"/>
    <lineage>
        <taxon>Bacteria</taxon>
        <taxon>Pseudomonadati</taxon>
        <taxon>Pseudomonadota</taxon>
        <taxon>Gammaproteobacteria</taxon>
        <taxon>Oceanospirillales</taxon>
        <taxon>Oceanospirillaceae</taxon>
        <taxon>Marinomonas</taxon>
    </lineage>
</organism>
<evidence type="ECO:0000256" key="2">
    <source>
        <dbReference type="ARBA" id="ARBA00005558"/>
    </source>
</evidence>
<dbReference type="RefSeq" id="WP_013795182.1">
    <property type="nucleotide sequence ID" value="NC_015559.1"/>
</dbReference>
<dbReference type="Gene3D" id="2.30.110.50">
    <property type="match status" value="1"/>
</dbReference>
<dbReference type="Gene3D" id="3.55.50.10">
    <property type="entry name" value="Baseplate protein-like domains"/>
    <property type="match status" value="1"/>
</dbReference>
<accession>F6D0Y2</accession>
<evidence type="ECO:0000256" key="3">
    <source>
        <dbReference type="ARBA" id="ARBA00022525"/>
    </source>
</evidence>
<dbReference type="NCBIfam" id="TIGR01646">
    <property type="entry name" value="vgr_GE"/>
    <property type="match status" value="1"/>
</dbReference>
<dbReference type="Proteomes" id="UP000009230">
    <property type="component" value="Chromosome"/>
</dbReference>
<dbReference type="GO" id="GO:0005576">
    <property type="term" value="C:extracellular region"/>
    <property type="evidence" value="ECO:0007669"/>
    <property type="project" value="UniProtKB-SubCell"/>
</dbReference>
<dbReference type="PANTHER" id="PTHR32305">
    <property type="match status" value="1"/>
</dbReference>
<dbReference type="SUPFAM" id="SSF69255">
    <property type="entry name" value="gp5 N-terminal domain-like"/>
    <property type="match status" value="1"/>
</dbReference>
<dbReference type="Gene3D" id="2.40.50.230">
    <property type="entry name" value="Gp5 N-terminal domain"/>
    <property type="match status" value="1"/>
</dbReference>
<dbReference type="InterPro" id="IPR037026">
    <property type="entry name" value="Vgr_OB-fold_dom_sf"/>
</dbReference>
<evidence type="ECO:0000259" key="6">
    <source>
        <dbReference type="Pfam" id="PF22178"/>
    </source>
</evidence>
<dbReference type="NCBIfam" id="TIGR03361">
    <property type="entry name" value="VI_Rhs_Vgr"/>
    <property type="match status" value="1"/>
</dbReference>
<evidence type="ECO:0000313" key="7">
    <source>
        <dbReference type="EMBL" id="AEF53705.1"/>
    </source>
</evidence>
<dbReference type="InterPro" id="IPR050708">
    <property type="entry name" value="T6SS_VgrG/RHS"/>
</dbReference>
<dbReference type="Gene3D" id="4.10.220.110">
    <property type="match status" value="1"/>
</dbReference>
<dbReference type="STRING" id="491952.Mar181_0649"/>
<dbReference type="Pfam" id="PF05954">
    <property type="entry name" value="Phage_GPD"/>
    <property type="match status" value="1"/>
</dbReference>
<dbReference type="KEGG" id="mpc:Mar181_0649"/>
<protein>
    <submittedName>
        <fullName evidence="7">Type VI secretion system Vgr family protein</fullName>
    </submittedName>
</protein>
<sequence>MSQLADPEYSNLVVIDSDGDEYVCTSLSVRESVNGISDIKALVQVSSGTPNSWVGTAVECAVYLELGSGRSANRQYKGYVVSAKSQSQVADSSYFTMELHIQPWLGLLAYGKSCRVFQEQTVQAIVTSIFDEIGFSGDYSVNSMPSSIREYCIQFNESDLDFVLRLLAEEGVHFYYDKNDGSSTLKLQDASKPFSSDEVISLDHVSSPGGDNEVVKEWAYQNQFHSASLEIANFDYTQSKLVTSGVKSSQYSISGNTKLTNYRYPVAAATGDYSDLSGTQITIQRAQLDSGYSRVYGETESMDLAVGFYLEMASHPDSAQEGKLLVIEAEHDFQSAPGSTFTHNTRFVGMPEDALFYPSHRPKPVVHGLQSALVSGQTTGEPSCDESGRLRIKFHWDEETGDETSCYVRVAQPMAGSGYGFQFLPRAGHEVLVSFINGDPDQPVIVSSVYNSTYKPPYATASTTQSGIKTKLAGEANELRFDDKKDNESFYMHAAKDFLHEVVNDHTETIAGEKKTTVTKSITEAVTEKYTLSSKDNMALSTDKAYTLSATDSISEDSEKITLTATDTLKLVVGDSSITIKSDSIDISSSSITLNGDSDITLNGGDISQSGGSFSVDSDGSASISSGSSMSLSAGSSLTAEASSSTSISGLNVTISADVSATVSGSASAEISSDGSTTVSGSIVMVN</sequence>
<dbReference type="InterPro" id="IPR006533">
    <property type="entry name" value="T6SS_Vgr_RhsGE"/>
</dbReference>
<dbReference type="AlphaFoldDB" id="F6D0Y2"/>
<dbReference type="InterPro" id="IPR054030">
    <property type="entry name" value="Gp5_Vgr_C"/>
</dbReference>
<feature type="region of interest" description="Disordered" evidence="4">
    <location>
        <begin position="667"/>
        <end position="687"/>
    </location>
</feature>
<dbReference type="EMBL" id="CP002771">
    <property type="protein sequence ID" value="AEF53705.1"/>
    <property type="molecule type" value="Genomic_DNA"/>
</dbReference>
<dbReference type="InterPro" id="IPR006531">
    <property type="entry name" value="Gp5/Vgr_OB"/>
</dbReference>
<reference evidence="7 8" key="1">
    <citation type="journal article" date="2012" name="Stand. Genomic Sci.">
        <title>Complete genome sequence of Marinomonas posidonica type strain (IVIA-Po-181(T)).</title>
        <authorList>
            <person name="Lucas-Elio P."/>
            <person name="Goodwin L."/>
            <person name="Woyke T."/>
            <person name="Pitluck S."/>
            <person name="Nolan M."/>
            <person name="Kyrpides N.C."/>
            <person name="Detter J.C."/>
            <person name="Copeland A."/>
            <person name="Lu M."/>
            <person name="Bruce D."/>
            <person name="Detter C."/>
            <person name="Tapia R."/>
            <person name="Han S."/>
            <person name="Land M.L."/>
            <person name="Ivanova N."/>
            <person name="Mikhailova N."/>
            <person name="Johnston A.W."/>
            <person name="Sanchez-Amat A."/>
        </authorList>
    </citation>
    <scope>NUCLEOTIDE SEQUENCE [LARGE SCALE GENOMIC DNA]</scope>
    <source>
        <strain evidence="8">CECT 7376 / NCIMB 14433 / IVIA-Po-181</strain>
    </source>
</reference>
<proteinExistence type="inferred from homology"/>
<dbReference type="eggNOG" id="COG3501">
    <property type="taxonomic scope" value="Bacteria"/>
</dbReference>
<name>F6D0Y2_MARPP</name>
<evidence type="ECO:0000313" key="8">
    <source>
        <dbReference type="Proteomes" id="UP000009230"/>
    </source>
</evidence>
<dbReference type="OrthoDB" id="9762420at2"/>
<dbReference type="SUPFAM" id="SSF69279">
    <property type="entry name" value="Phage tail proteins"/>
    <property type="match status" value="2"/>
</dbReference>
<evidence type="ECO:0000259" key="5">
    <source>
        <dbReference type="Pfam" id="PF04717"/>
    </source>
</evidence>
<dbReference type="Pfam" id="PF22178">
    <property type="entry name" value="Gp5_trimer_C"/>
    <property type="match status" value="1"/>
</dbReference>
<gene>
    <name evidence="7" type="ordered locus">Mar181_0649</name>
</gene>